<accession>A0A108EUA5</accession>
<dbReference type="Proteomes" id="UP000068603">
    <property type="component" value="Unassembled WGS sequence"/>
</dbReference>
<gene>
    <name evidence="1" type="ORF">WT44_07595</name>
</gene>
<name>A0A108EUA5_9BURK</name>
<comment type="caution">
    <text evidence="1">The sequence shown here is derived from an EMBL/GenBank/DDBJ whole genome shotgun (WGS) entry which is preliminary data.</text>
</comment>
<organism evidence="1">
    <name type="scientific">Burkholderia stagnalis</name>
    <dbReference type="NCBI Taxonomy" id="1503054"/>
    <lineage>
        <taxon>Bacteria</taxon>
        <taxon>Pseudomonadati</taxon>
        <taxon>Pseudomonadota</taxon>
        <taxon>Betaproteobacteria</taxon>
        <taxon>Burkholderiales</taxon>
        <taxon>Burkholderiaceae</taxon>
        <taxon>Burkholderia</taxon>
        <taxon>Burkholderia cepacia complex</taxon>
    </lineage>
</organism>
<evidence type="ECO:0000313" key="1">
    <source>
        <dbReference type="EMBL" id="KWA66214.1"/>
    </source>
</evidence>
<reference evidence="1 2" key="1">
    <citation type="submission" date="2015-11" db="EMBL/GenBank/DDBJ databases">
        <title>Expanding the genomic diversity of Burkholderia species for the development of highly accurate diagnostics.</title>
        <authorList>
            <person name="Sahl J."/>
            <person name="Keim P."/>
            <person name="Wagner D."/>
        </authorList>
    </citation>
    <scope>NUCLEOTIDE SEQUENCE [LARGE SCALE GENOMIC DNA]</scope>
    <source>
        <strain evidence="1 2">MSMB1960WGS</strain>
    </source>
</reference>
<evidence type="ECO:0000313" key="2">
    <source>
        <dbReference type="Proteomes" id="UP000068603"/>
    </source>
</evidence>
<dbReference type="AlphaFoldDB" id="A0A108EUA5"/>
<proteinExistence type="predicted"/>
<sequence length="71" mass="8228">MADVPDRARIALVKRRDAVKGDTLVSFRQCPVTGREAANGEIEFPFPRSLEIRQGLEFWLEYWGIPWRVLP</sequence>
<protein>
    <submittedName>
        <fullName evidence="1">Uncharacterized protein</fullName>
    </submittedName>
</protein>
<dbReference type="EMBL" id="LPHB01000025">
    <property type="protein sequence ID" value="KWA66214.1"/>
    <property type="molecule type" value="Genomic_DNA"/>
</dbReference>